<dbReference type="Proteomes" id="UP000308768">
    <property type="component" value="Unassembled WGS sequence"/>
</dbReference>
<name>A0A4U0WM82_9PEZI</name>
<dbReference type="CDD" id="cd03426">
    <property type="entry name" value="NUDIX_CoAse_Nudt7"/>
    <property type="match status" value="1"/>
</dbReference>
<dbReference type="STRING" id="331657.A0A4U0WM82"/>
<dbReference type="GO" id="GO:0010945">
    <property type="term" value="F:coenzyme A diphosphatase activity"/>
    <property type="evidence" value="ECO:0007669"/>
    <property type="project" value="InterPro"/>
</dbReference>
<proteinExistence type="predicted"/>
<organism evidence="3 4">
    <name type="scientific">Cryomyces minteri</name>
    <dbReference type="NCBI Taxonomy" id="331657"/>
    <lineage>
        <taxon>Eukaryota</taxon>
        <taxon>Fungi</taxon>
        <taxon>Dikarya</taxon>
        <taxon>Ascomycota</taxon>
        <taxon>Pezizomycotina</taxon>
        <taxon>Dothideomycetes</taxon>
        <taxon>Dothideomycetes incertae sedis</taxon>
        <taxon>Cryomyces</taxon>
    </lineage>
</organism>
<dbReference type="OrthoDB" id="77989at2759"/>
<feature type="domain" description="Nudix hydrolase" evidence="2">
    <location>
        <begin position="40"/>
        <end position="225"/>
    </location>
</feature>
<dbReference type="SUPFAM" id="SSF55811">
    <property type="entry name" value="Nudix"/>
    <property type="match status" value="1"/>
</dbReference>
<sequence length="519" mass="57326">MTDHDTQARPPSDLIRPLERVLRTLHANPFPDVANPPEVKKRASVAVILRVQPHYSHWPPRHAPDESFIDVAHAGSAEQRATAFFDQDWVKHGEPEVLFIRRAAREGDRWQSHVALPGGRRDPEDEGDKAAAIRETAEEVGIDLSDANCIAIGNLPQRVVTTSWGKVALMVLCPYVFLITQPSLPPLRLQPTEVASTHWVSLRALLSPSQRTFAYEDVSSRLAKQEKGWRKDVMRVMLGKMQFAAIRLIPSESSYCSTTPGFLPPAPQPDIRAAIMTRLGVQEHTIVPAPSDKPLLLWGLTLGIMADFLDMLPPHNALHLWTYPTFTDTSTRLMVWAMSYRFRRQKLRETTLVPDNTDPLLDARHPPTSPPPQVRAIRGEGSPGEVGIGGLGIGIAKYYYGQPGAQFGAVGHMLHGYYDLVRRAVYATVGLKLLLLYPVALYHLGRRVLAPASAGGLAGTAQVPRERLLALAALAYGLWNAPRYSWRVRDVACYKVFAALMDGALGLPLVHDAWAAIAG</sequence>
<dbReference type="EMBL" id="NAJN01001285">
    <property type="protein sequence ID" value="TKA64304.1"/>
    <property type="molecule type" value="Genomic_DNA"/>
</dbReference>
<evidence type="ECO:0000313" key="4">
    <source>
        <dbReference type="Proteomes" id="UP000308768"/>
    </source>
</evidence>
<evidence type="ECO:0000259" key="2">
    <source>
        <dbReference type="PROSITE" id="PS51462"/>
    </source>
</evidence>
<dbReference type="InterPro" id="IPR045121">
    <property type="entry name" value="CoAse"/>
</dbReference>
<keyword evidence="4" id="KW-1185">Reference proteome</keyword>
<comment type="caution">
    <text evidence="3">The sequence shown here is derived from an EMBL/GenBank/DDBJ whole genome shotgun (WGS) entry which is preliminary data.</text>
</comment>
<dbReference type="AlphaFoldDB" id="A0A4U0WM82"/>
<dbReference type="PANTHER" id="PTHR12992:SF44">
    <property type="entry name" value="NUDIX HYDROLASE DOMAIN-CONTAINING PROTEIN"/>
    <property type="match status" value="1"/>
</dbReference>
<dbReference type="InterPro" id="IPR015797">
    <property type="entry name" value="NUDIX_hydrolase-like_dom_sf"/>
</dbReference>
<evidence type="ECO:0000256" key="1">
    <source>
        <dbReference type="SAM" id="MobiDB-lite"/>
    </source>
</evidence>
<dbReference type="Pfam" id="PF00293">
    <property type="entry name" value="NUDIX"/>
    <property type="match status" value="1"/>
</dbReference>
<dbReference type="PROSITE" id="PS51462">
    <property type="entry name" value="NUDIX"/>
    <property type="match status" value="1"/>
</dbReference>
<accession>A0A4U0WM82</accession>
<feature type="region of interest" description="Disordered" evidence="1">
    <location>
        <begin position="354"/>
        <end position="379"/>
    </location>
</feature>
<dbReference type="PANTHER" id="PTHR12992">
    <property type="entry name" value="NUDIX HYDROLASE"/>
    <property type="match status" value="1"/>
</dbReference>
<reference evidence="3 4" key="1">
    <citation type="submission" date="2017-03" db="EMBL/GenBank/DDBJ databases">
        <title>Genomes of endolithic fungi from Antarctica.</title>
        <authorList>
            <person name="Coleine C."/>
            <person name="Masonjones S."/>
            <person name="Stajich J.E."/>
        </authorList>
    </citation>
    <scope>NUCLEOTIDE SEQUENCE [LARGE SCALE GENOMIC DNA]</scope>
    <source>
        <strain evidence="3 4">CCFEE 5187</strain>
    </source>
</reference>
<dbReference type="Gene3D" id="3.90.79.10">
    <property type="entry name" value="Nucleoside Triphosphate Pyrophosphohydrolase"/>
    <property type="match status" value="1"/>
</dbReference>
<evidence type="ECO:0000313" key="3">
    <source>
        <dbReference type="EMBL" id="TKA64304.1"/>
    </source>
</evidence>
<dbReference type="InterPro" id="IPR000086">
    <property type="entry name" value="NUDIX_hydrolase_dom"/>
</dbReference>
<protein>
    <recommendedName>
        <fullName evidence="2">Nudix hydrolase domain-containing protein</fullName>
    </recommendedName>
</protein>
<gene>
    <name evidence="3" type="ORF">B0A49_08225</name>
</gene>